<evidence type="ECO:0000256" key="1">
    <source>
        <dbReference type="SAM" id="Phobius"/>
    </source>
</evidence>
<dbReference type="Pfam" id="PF25927">
    <property type="entry name" value="DUF7972"/>
    <property type="match status" value="1"/>
</dbReference>
<protein>
    <submittedName>
        <fullName evidence="2">Uncharacterized protein</fullName>
    </submittedName>
</protein>
<keyword evidence="1" id="KW-0812">Transmembrane</keyword>
<evidence type="ECO:0000313" key="2">
    <source>
        <dbReference type="EMBL" id="MDF9745456.1"/>
    </source>
</evidence>
<dbReference type="EMBL" id="JAMQOT010000002">
    <property type="protein sequence ID" value="MDF9745456.1"/>
    <property type="molecule type" value="Genomic_DNA"/>
</dbReference>
<reference evidence="2" key="1">
    <citation type="submission" date="2022-06" db="EMBL/GenBank/DDBJ databases">
        <title>Natrinema sp. a new haloarchaeum isolate from saline soil.</title>
        <authorList>
            <person name="Strakova D."/>
            <person name="Galisteo C."/>
            <person name="Sanchez-Porro C."/>
            <person name="Ventosa A."/>
        </authorList>
    </citation>
    <scope>NUCLEOTIDE SEQUENCE</scope>
    <source>
        <strain evidence="2">S1CR25-10</strain>
    </source>
</reference>
<gene>
    <name evidence="2" type="ORF">NDI89_07645</name>
</gene>
<comment type="caution">
    <text evidence="2">The sequence shown here is derived from an EMBL/GenBank/DDBJ whole genome shotgun (WGS) entry which is preliminary data.</text>
</comment>
<dbReference type="RefSeq" id="WP_277520936.1">
    <property type="nucleotide sequence ID" value="NZ_JAMQOT010000002.1"/>
</dbReference>
<evidence type="ECO:0000313" key="3">
    <source>
        <dbReference type="Proteomes" id="UP001154061"/>
    </source>
</evidence>
<dbReference type="InterPro" id="IPR058278">
    <property type="entry name" value="DUF7972"/>
</dbReference>
<dbReference type="AlphaFoldDB" id="A0A9Q4Q1G7"/>
<dbReference type="Proteomes" id="UP001154061">
    <property type="component" value="Unassembled WGS sequence"/>
</dbReference>
<proteinExistence type="predicted"/>
<accession>A0A9Q4Q1G7</accession>
<organism evidence="2 3">
    <name type="scientific">Natrinema salsiterrestre</name>
    <dbReference type="NCBI Taxonomy" id="2950540"/>
    <lineage>
        <taxon>Archaea</taxon>
        <taxon>Methanobacteriati</taxon>
        <taxon>Methanobacteriota</taxon>
        <taxon>Stenosarchaea group</taxon>
        <taxon>Halobacteria</taxon>
        <taxon>Halobacteriales</taxon>
        <taxon>Natrialbaceae</taxon>
        <taxon>Natrinema</taxon>
    </lineage>
</organism>
<keyword evidence="1" id="KW-0472">Membrane</keyword>
<feature type="transmembrane region" description="Helical" evidence="1">
    <location>
        <begin position="259"/>
        <end position="278"/>
    </location>
</feature>
<name>A0A9Q4Q1G7_9EURY</name>
<keyword evidence="3" id="KW-1185">Reference proteome</keyword>
<sequence length="343" mass="38237">MDSPDFVADENGGGRLTGPRLYLLLRMDRRLLTAIVLAIVFGVLVGLSQLGLPALRTIVAVNNGTFWIFSAFIGSIITGTSIVVTINQLVLSQELGAVGDQRDRMQDAMDFRRDLEENLEEDVTPPEPAAFLYELVDGIQHEANDFESTMTEGSDHSDELTEKVRDYVDDIAGNAETVKGNLENAQFGTFDVIWNALNFNYSRKIYDARKLRADHREELSDDANEEIDDMVTLLKFFGPAREHFKTLYFQWELINLSRALLYVAVPALTVTAIMLMYVNASVLPGQTLGVDNLVWLTSGGFAVGISPFVIFIVYILRIATVAKRTLAMGPFILRQSERDEDLG</sequence>
<feature type="transmembrane region" description="Helical" evidence="1">
    <location>
        <begin position="64"/>
        <end position="86"/>
    </location>
</feature>
<feature type="transmembrane region" description="Helical" evidence="1">
    <location>
        <begin position="31"/>
        <end position="52"/>
    </location>
</feature>
<keyword evidence="1" id="KW-1133">Transmembrane helix</keyword>
<feature type="transmembrane region" description="Helical" evidence="1">
    <location>
        <begin position="293"/>
        <end position="316"/>
    </location>
</feature>